<evidence type="ECO:0000256" key="2">
    <source>
        <dbReference type="ARBA" id="ARBA00022679"/>
    </source>
</evidence>
<sequence length="422" mass="46482">MAQPPILRPDLDTIVSLAETISRCARQLESSGASVGTPPSPPASPKTQQNIQGTERTELREACDKLLYLAAGPYEHLMATAQSHRVEAALQFAAHFDLASYVPSDGSSIAFSELAAATGLPTLQISRMFRILVVYHIFCEPRLGFVAHNACSRLLLEQHIHATVSYYTDESFRAASCLSETTRKWPGTQERNETALNLAYNTTLPKFEFFNAEPWRAARFRMAMAGMTQGESFSLQHLVQGFDWASLPEGSMVADIGGGGGHVSVALAKAHTKLNFIVQDLKTAFDGNSIPESLSGRISFREHNFFTTQPSSADVFLLRWILHDYPDKFARKILQNTVAAMKPGSRIVVMEGVMQPPGSQSHICERKSRLLDVAMMTLLNSSERDLDAWKSLFYEADPSLKLVKVTTPAASALSVMELQLDV</sequence>
<dbReference type="InterPro" id="IPR036390">
    <property type="entry name" value="WH_DNA-bd_sf"/>
</dbReference>
<dbReference type="GO" id="GO:0008171">
    <property type="term" value="F:O-methyltransferase activity"/>
    <property type="evidence" value="ECO:0007669"/>
    <property type="project" value="InterPro"/>
</dbReference>
<dbReference type="PANTHER" id="PTHR43712:SF5">
    <property type="entry name" value="O-METHYLTRANSFERASE ASQN-RELATED"/>
    <property type="match status" value="1"/>
</dbReference>
<dbReference type="InterPro" id="IPR029063">
    <property type="entry name" value="SAM-dependent_MTases_sf"/>
</dbReference>
<proteinExistence type="predicted"/>
<dbReference type="InterPro" id="IPR036388">
    <property type="entry name" value="WH-like_DNA-bd_sf"/>
</dbReference>
<gene>
    <name evidence="6" type="ORF">JX265_008349</name>
</gene>
<dbReference type="InterPro" id="IPR001077">
    <property type="entry name" value="COMT_C"/>
</dbReference>
<keyword evidence="2" id="KW-0808">Transferase</keyword>
<dbReference type="PROSITE" id="PS51683">
    <property type="entry name" value="SAM_OMT_II"/>
    <property type="match status" value="1"/>
</dbReference>
<dbReference type="SUPFAM" id="SSF53335">
    <property type="entry name" value="S-adenosyl-L-methionine-dependent methyltransferases"/>
    <property type="match status" value="1"/>
</dbReference>
<dbReference type="Pfam" id="PF00891">
    <property type="entry name" value="Methyltransf_2"/>
    <property type="match status" value="1"/>
</dbReference>
<dbReference type="PANTHER" id="PTHR43712">
    <property type="entry name" value="PUTATIVE (AFU_ORTHOLOGUE AFUA_4G14580)-RELATED"/>
    <property type="match status" value="1"/>
</dbReference>
<dbReference type="Proteomes" id="UP000829685">
    <property type="component" value="Unassembled WGS sequence"/>
</dbReference>
<feature type="compositionally biased region" description="Polar residues" evidence="4">
    <location>
        <begin position="45"/>
        <end position="54"/>
    </location>
</feature>
<dbReference type="Gene3D" id="3.40.50.150">
    <property type="entry name" value="Vaccinia Virus protein VP39"/>
    <property type="match status" value="1"/>
</dbReference>
<protein>
    <recommendedName>
        <fullName evidence="5">O-methyltransferase C-terminal domain-containing protein</fullName>
    </recommendedName>
</protein>
<reference evidence="6" key="1">
    <citation type="submission" date="2021-03" db="EMBL/GenBank/DDBJ databases">
        <title>Revisited historic fungal species revealed as producer of novel bioactive compounds through whole genome sequencing and comparative genomics.</title>
        <authorList>
            <person name="Vignolle G.A."/>
            <person name="Hochenegger N."/>
            <person name="Mach R.L."/>
            <person name="Mach-Aigner A.R."/>
            <person name="Javad Rahimi M."/>
            <person name="Salim K.A."/>
            <person name="Chan C.M."/>
            <person name="Lim L.B.L."/>
            <person name="Cai F."/>
            <person name="Druzhinina I.S."/>
            <person name="U'Ren J.M."/>
            <person name="Derntl C."/>
        </authorList>
    </citation>
    <scope>NUCLEOTIDE SEQUENCE</scope>
    <source>
        <strain evidence="6">TUCIM 5799</strain>
    </source>
</reference>
<accession>A0A9P9WI03</accession>
<feature type="domain" description="O-methyltransferase C-terminal" evidence="5">
    <location>
        <begin position="191"/>
        <end position="396"/>
    </location>
</feature>
<dbReference type="SUPFAM" id="SSF46785">
    <property type="entry name" value="Winged helix' DNA-binding domain"/>
    <property type="match status" value="1"/>
</dbReference>
<keyword evidence="3" id="KW-0949">S-adenosyl-L-methionine</keyword>
<name>A0A9P9WI03_9PEZI</name>
<evidence type="ECO:0000256" key="3">
    <source>
        <dbReference type="ARBA" id="ARBA00022691"/>
    </source>
</evidence>
<keyword evidence="1" id="KW-0489">Methyltransferase</keyword>
<dbReference type="AlphaFoldDB" id="A0A9P9WI03"/>
<feature type="region of interest" description="Disordered" evidence="4">
    <location>
        <begin position="28"/>
        <end position="54"/>
    </location>
</feature>
<dbReference type="GO" id="GO:0032259">
    <property type="term" value="P:methylation"/>
    <property type="evidence" value="ECO:0007669"/>
    <property type="project" value="UniProtKB-KW"/>
</dbReference>
<evidence type="ECO:0000313" key="7">
    <source>
        <dbReference type="Proteomes" id="UP000829685"/>
    </source>
</evidence>
<comment type="caution">
    <text evidence="6">The sequence shown here is derived from an EMBL/GenBank/DDBJ whole genome shotgun (WGS) entry which is preliminary data.</text>
</comment>
<evidence type="ECO:0000256" key="1">
    <source>
        <dbReference type="ARBA" id="ARBA00022603"/>
    </source>
</evidence>
<keyword evidence="7" id="KW-1185">Reference proteome</keyword>
<organism evidence="6 7">
    <name type="scientific">Neoarthrinium moseri</name>
    <dbReference type="NCBI Taxonomy" id="1658444"/>
    <lineage>
        <taxon>Eukaryota</taxon>
        <taxon>Fungi</taxon>
        <taxon>Dikarya</taxon>
        <taxon>Ascomycota</taxon>
        <taxon>Pezizomycotina</taxon>
        <taxon>Sordariomycetes</taxon>
        <taxon>Xylariomycetidae</taxon>
        <taxon>Amphisphaeriales</taxon>
        <taxon>Apiosporaceae</taxon>
        <taxon>Neoarthrinium</taxon>
    </lineage>
</organism>
<dbReference type="Gene3D" id="1.10.10.10">
    <property type="entry name" value="Winged helix-like DNA-binding domain superfamily/Winged helix DNA-binding domain"/>
    <property type="match status" value="1"/>
</dbReference>
<evidence type="ECO:0000256" key="4">
    <source>
        <dbReference type="SAM" id="MobiDB-lite"/>
    </source>
</evidence>
<dbReference type="EMBL" id="JAFIMR010000023">
    <property type="protein sequence ID" value="KAI1864625.1"/>
    <property type="molecule type" value="Genomic_DNA"/>
</dbReference>
<evidence type="ECO:0000259" key="5">
    <source>
        <dbReference type="Pfam" id="PF00891"/>
    </source>
</evidence>
<dbReference type="InterPro" id="IPR016461">
    <property type="entry name" value="COMT-like"/>
</dbReference>
<evidence type="ECO:0000313" key="6">
    <source>
        <dbReference type="EMBL" id="KAI1864625.1"/>
    </source>
</evidence>